<comment type="caution">
    <text evidence="1">The sequence shown here is derived from an EMBL/GenBank/DDBJ whole genome shotgun (WGS) entry which is preliminary data.</text>
</comment>
<protein>
    <recommendedName>
        <fullName evidence="3">Nucleotide-diphospho-sugar transferase domain-containing protein</fullName>
    </recommendedName>
</protein>
<evidence type="ECO:0008006" key="3">
    <source>
        <dbReference type="Google" id="ProtNLM"/>
    </source>
</evidence>
<name>A0ABT5S5K9_9FLAO</name>
<sequence>MKKAIAIIAKEVSDEVLDYYNSLSKVKSFYLITPEKNNELEKRFSKLKIFQDSEILNRELHTYIENTSRPNWYYQQFLKYELVFFLDYDYVHIIDGDSYLREELVLEDKLFFTKKKIEKNYNLFINNINLFNNISEKSFITNQMCFSKKDLEYLVQSISPIRENWIKTVVDMLIKSENTWFSEYQLYANYILNKKGENKIEKLKVYRRLDLLNVSKESALEKYPIVSYELGHKVDFLRKIRAKIYYFLQINFG</sequence>
<dbReference type="EMBL" id="JAOSLC020000002">
    <property type="protein sequence ID" value="MDD7913392.1"/>
    <property type="molecule type" value="Genomic_DNA"/>
</dbReference>
<evidence type="ECO:0000313" key="1">
    <source>
        <dbReference type="EMBL" id="MDD7913392.1"/>
    </source>
</evidence>
<accession>A0ABT5S5K9</accession>
<proteinExistence type="predicted"/>
<dbReference type="Proteomes" id="UP001151478">
    <property type="component" value="Unassembled WGS sequence"/>
</dbReference>
<evidence type="ECO:0000313" key="2">
    <source>
        <dbReference type="Proteomes" id="UP001151478"/>
    </source>
</evidence>
<organism evidence="1 2">
    <name type="scientific">Polaribacter ponticola</name>
    <dbReference type="NCBI Taxonomy" id="2978475"/>
    <lineage>
        <taxon>Bacteria</taxon>
        <taxon>Pseudomonadati</taxon>
        <taxon>Bacteroidota</taxon>
        <taxon>Flavobacteriia</taxon>
        <taxon>Flavobacteriales</taxon>
        <taxon>Flavobacteriaceae</taxon>
    </lineage>
</organism>
<dbReference type="RefSeq" id="WP_265726722.1">
    <property type="nucleotide sequence ID" value="NZ_JAOSLC020000002.1"/>
</dbReference>
<gene>
    <name evidence="1" type="ORF">N5A56_002640</name>
</gene>
<reference evidence="1" key="1">
    <citation type="submission" date="2023-02" db="EMBL/GenBank/DDBJ databases">
        <title>Polaribacter ponticola sp. nov., isolated from seawater.</title>
        <authorList>
            <person name="Baek J.H."/>
            <person name="Kim J.M."/>
            <person name="Choi D.G."/>
            <person name="Jeon C.O."/>
        </authorList>
    </citation>
    <scope>NUCLEOTIDE SEQUENCE</scope>
    <source>
        <strain evidence="1">MSW5</strain>
    </source>
</reference>
<keyword evidence="2" id="KW-1185">Reference proteome</keyword>